<dbReference type="AlphaFoldDB" id="B3EUE6"/>
<dbReference type="HOGENOM" id="CLU_3163886_0_0_10"/>
<gene>
    <name evidence="1" type="ordered locus">Aasi_0117</name>
</gene>
<sequence>MANNLEYVVIIEQTDTRYNAYIPGCITVRAIQLEIKGIFKRQFFYII</sequence>
<dbReference type="Proteomes" id="UP000001227">
    <property type="component" value="Chromosome"/>
</dbReference>
<accession>B3EUE6</accession>
<evidence type="ECO:0000313" key="1">
    <source>
        <dbReference type="EMBL" id="ACE05565.1"/>
    </source>
</evidence>
<evidence type="ECO:0000313" key="2">
    <source>
        <dbReference type="Proteomes" id="UP000001227"/>
    </source>
</evidence>
<proteinExistence type="predicted"/>
<organism evidence="1 2">
    <name type="scientific">Amoebophilus asiaticus (strain 5a2)</name>
    <dbReference type="NCBI Taxonomy" id="452471"/>
    <lineage>
        <taxon>Bacteria</taxon>
        <taxon>Pseudomonadati</taxon>
        <taxon>Bacteroidota</taxon>
        <taxon>Cytophagia</taxon>
        <taxon>Cytophagales</taxon>
        <taxon>Amoebophilaceae</taxon>
        <taxon>Candidatus Amoebophilus</taxon>
    </lineage>
</organism>
<protein>
    <submittedName>
        <fullName evidence="1">Uncharacterized protein</fullName>
    </submittedName>
</protein>
<dbReference type="EMBL" id="CP001102">
    <property type="protein sequence ID" value="ACE05565.1"/>
    <property type="molecule type" value="Genomic_DNA"/>
</dbReference>
<dbReference type="KEGG" id="aas:Aasi_0117"/>
<reference evidence="1 2" key="1">
    <citation type="journal article" date="2010" name="J. Bacteriol.">
        <title>The genome of the amoeba symbiont 'Candidatus Amoebophilus asiaticus' reveals common mechanisms for host cell interaction among amoeba-associated bacteria.</title>
        <authorList>
            <person name="Schmitz-Esser S."/>
            <person name="Tischler P."/>
            <person name="Arnold R."/>
            <person name="Montanaro J."/>
            <person name="Wagner M."/>
            <person name="Rattei T."/>
            <person name="Horn M."/>
        </authorList>
    </citation>
    <scope>NUCLEOTIDE SEQUENCE [LARGE SCALE GENOMIC DNA]</scope>
    <source>
        <strain evidence="1 2">5a2</strain>
    </source>
</reference>
<keyword evidence="2" id="KW-1185">Reference proteome</keyword>
<name>B3EUE6_AMOA5</name>